<accession>A0AA39JGA5</accession>
<organism evidence="1 2">
    <name type="scientific">Armillaria tabescens</name>
    <name type="common">Ringless honey mushroom</name>
    <name type="synonym">Agaricus tabescens</name>
    <dbReference type="NCBI Taxonomy" id="1929756"/>
    <lineage>
        <taxon>Eukaryota</taxon>
        <taxon>Fungi</taxon>
        <taxon>Dikarya</taxon>
        <taxon>Basidiomycota</taxon>
        <taxon>Agaricomycotina</taxon>
        <taxon>Agaricomycetes</taxon>
        <taxon>Agaricomycetidae</taxon>
        <taxon>Agaricales</taxon>
        <taxon>Marasmiineae</taxon>
        <taxon>Physalacriaceae</taxon>
        <taxon>Desarmillaria</taxon>
    </lineage>
</organism>
<evidence type="ECO:0000313" key="1">
    <source>
        <dbReference type="EMBL" id="KAK0442255.1"/>
    </source>
</evidence>
<reference evidence="1" key="1">
    <citation type="submission" date="2023-06" db="EMBL/GenBank/DDBJ databases">
        <authorList>
            <consortium name="Lawrence Berkeley National Laboratory"/>
            <person name="Ahrendt S."/>
            <person name="Sahu N."/>
            <person name="Indic B."/>
            <person name="Wong-Bajracharya J."/>
            <person name="Merenyi Z."/>
            <person name="Ke H.-M."/>
            <person name="Monk M."/>
            <person name="Kocsube S."/>
            <person name="Drula E."/>
            <person name="Lipzen A."/>
            <person name="Balint B."/>
            <person name="Henrissat B."/>
            <person name="Andreopoulos B."/>
            <person name="Martin F.M."/>
            <person name="Harder C.B."/>
            <person name="Rigling D."/>
            <person name="Ford K.L."/>
            <person name="Foster G.D."/>
            <person name="Pangilinan J."/>
            <person name="Papanicolaou A."/>
            <person name="Barry K."/>
            <person name="LaButti K."/>
            <person name="Viragh M."/>
            <person name="Koriabine M."/>
            <person name="Yan M."/>
            <person name="Riley R."/>
            <person name="Champramary S."/>
            <person name="Plett K.L."/>
            <person name="Tsai I.J."/>
            <person name="Slot J."/>
            <person name="Sipos G."/>
            <person name="Plett J."/>
            <person name="Nagy L.G."/>
            <person name="Grigoriev I.V."/>
        </authorList>
    </citation>
    <scope>NUCLEOTIDE SEQUENCE</scope>
    <source>
        <strain evidence="1">CCBAS 213</strain>
    </source>
</reference>
<dbReference type="Proteomes" id="UP001175211">
    <property type="component" value="Unassembled WGS sequence"/>
</dbReference>
<sequence>MSYPSEAIYSHIETMDRAQRREYRNQLFNEAIHLKLKREIELIMSYQLIQIMRSAQDEIAQSKSYRQKRSLLRQLAATLEDFKPGIRETFGEDSEAYQHLLLEEQLLCHQ</sequence>
<evidence type="ECO:0000313" key="2">
    <source>
        <dbReference type="Proteomes" id="UP001175211"/>
    </source>
</evidence>
<gene>
    <name evidence="1" type="ORF">EV420DRAFT_1768864</name>
</gene>
<proteinExistence type="predicted"/>
<dbReference type="EMBL" id="JAUEPS010000065">
    <property type="protein sequence ID" value="KAK0442255.1"/>
    <property type="molecule type" value="Genomic_DNA"/>
</dbReference>
<protein>
    <submittedName>
        <fullName evidence="1">Uncharacterized protein</fullName>
    </submittedName>
</protein>
<dbReference type="GeneID" id="85364543"/>
<dbReference type="AlphaFoldDB" id="A0AA39JGA5"/>
<comment type="caution">
    <text evidence="1">The sequence shown here is derived from an EMBL/GenBank/DDBJ whole genome shotgun (WGS) entry which is preliminary data.</text>
</comment>
<name>A0AA39JGA5_ARMTA</name>
<keyword evidence="2" id="KW-1185">Reference proteome</keyword>
<dbReference type="RefSeq" id="XP_060324228.1">
    <property type="nucleotide sequence ID" value="XM_060480995.1"/>
</dbReference>